<dbReference type="RefSeq" id="WP_072632174.1">
    <property type="nucleotide sequence ID" value="NZ_MLCB01000201.1"/>
</dbReference>
<dbReference type="Proteomes" id="UP000184514">
    <property type="component" value="Unassembled WGS sequence"/>
</dbReference>
<reference evidence="1 2" key="1">
    <citation type="submission" date="2016-10" db="EMBL/GenBank/DDBJ databases">
        <title>Genome sequence of Planktotalea frisia SH6-1.</title>
        <authorList>
            <person name="Poehlein A."/>
            <person name="Bakenhus I."/>
            <person name="Voget S."/>
            <person name="Brinkhoff T."/>
            <person name="Simon M."/>
        </authorList>
    </citation>
    <scope>NUCLEOTIDE SEQUENCE [LARGE SCALE GENOMIC DNA]</scope>
    <source>
        <strain evidence="1 2">SH6-1</strain>
    </source>
</reference>
<accession>A0A1L9NS01</accession>
<dbReference type="AlphaFoldDB" id="A0A1L9NS01"/>
<protein>
    <submittedName>
        <fullName evidence="1">Uncharacterized protein</fullName>
    </submittedName>
</protein>
<keyword evidence="2" id="KW-1185">Reference proteome</keyword>
<sequence length="115" mass="13048">MTQRMWHTQTDGDTVTLARALPARFDVSASASFPMLARTRLAHQIRQDMWRALQNIRGFSPVVRVERSDAGLRVTAGGRVPKPISKHIAERIEVLLNDEVLRARWIKCAQVRMTG</sequence>
<evidence type="ECO:0000313" key="2">
    <source>
        <dbReference type="Proteomes" id="UP000184514"/>
    </source>
</evidence>
<organism evidence="1 2">
    <name type="scientific">Planktotalea frisia</name>
    <dbReference type="NCBI Taxonomy" id="696762"/>
    <lineage>
        <taxon>Bacteria</taxon>
        <taxon>Pseudomonadati</taxon>
        <taxon>Pseudomonadota</taxon>
        <taxon>Alphaproteobacteria</taxon>
        <taxon>Rhodobacterales</taxon>
        <taxon>Paracoccaceae</taxon>
        <taxon>Planktotalea</taxon>
    </lineage>
</organism>
<name>A0A1L9NS01_9RHOB</name>
<comment type="caution">
    <text evidence="1">The sequence shown here is derived from an EMBL/GenBank/DDBJ whole genome shotgun (WGS) entry which is preliminary data.</text>
</comment>
<evidence type="ECO:0000313" key="1">
    <source>
        <dbReference type="EMBL" id="OJI92096.1"/>
    </source>
</evidence>
<dbReference type="EMBL" id="MLCB01000201">
    <property type="protein sequence ID" value="OJI92096.1"/>
    <property type="molecule type" value="Genomic_DNA"/>
</dbReference>
<dbReference type="STRING" id="696762.PFRI_36910"/>
<dbReference type="OrthoDB" id="7658483at2"/>
<proteinExistence type="predicted"/>
<gene>
    <name evidence="1" type="ORF">PFRI_36910</name>
</gene>